<evidence type="ECO:0000256" key="3">
    <source>
        <dbReference type="ARBA" id="ARBA00022801"/>
    </source>
</evidence>
<dbReference type="STRING" id="1033802.SSPSH_000162"/>
<dbReference type="Proteomes" id="UP000006242">
    <property type="component" value="Unassembled WGS sequence"/>
</dbReference>
<dbReference type="OrthoDB" id="9782876at2"/>
<evidence type="ECO:0000256" key="5">
    <source>
        <dbReference type="SAM" id="MobiDB-lite"/>
    </source>
</evidence>
<evidence type="ECO:0000259" key="6">
    <source>
        <dbReference type="Pfam" id="PF24827"/>
    </source>
</evidence>
<reference evidence="7 8" key="2">
    <citation type="journal article" date="2013" name="PLoS ONE">
        <title>INDIGO - INtegrated Data Warehouse of MIcrobial GenOmes with Examples from the Red Sea Extremophiles.</title>
        <authorList>
            <person name="Alam I."/>
            <person name="Antunes A."/>
            <person name="Kamau A.A."/>
            <person name="Ba Alawi W."/>
            <person name="Kalkatawi M."/>
            <person name="Stingl U."/>
            <person name="Bajic V.B."/>
        </authorList>
    </citation>
    <scope>NUCLEOTIDE SEQUENCE [LARGE SCALE GENOMIC DNA]</scope>
    <source>
        <strain evidence="7 8">E1L3A</strain>
    </source>
</reference>
<dbReference type="GO" id="GO:0046872">
    <property type="term" value="F:metal ion binding"/>
    <property type="evidence" value="ECO:0007669"/>
    <property type="project" value="UniProtKB-KW"/>
</dbReference>
<protein>
    <submittedName>
        <fullName evidence="7">Succinylglutamate desuccinylase-aspartoacylase family protein</fullName>
    </submittedName>
</protein>
<dbReference type="InterPro" id="IPR053138">
    <property type="entry name" value="N-alpha-Ac-DABA_deacetylase"/>
</dbReference>
<proteinExistence type="predicted"/>
<evidence type="ECO:0000256" key="1">
    <source>
        <dbReference type="ARBA" id="ARBA00001947"/>
    </source>
</evidence>
<dbReference type="GO" id="GO:0016788">
    <property type="term" value="F:hydrolase activity, acting on ester bonds"/>
    <property type="evidence" value="ECO:0007669"/>
    <property type="project" value="InterPro"/>
</dbReference>
<reference evidence="7 8" key="1">
    <citation type="journal article" date="2011" name="J. Bacteriol.">
        <title>Genome sequence of Salinisphaera shabanensis, a gammaproteobacterium from the harsh, variable environment of the brine-seawater interface of the Shaban Deep in the Red Sea.</title>
        <authorList>
            <person name="Antunes A."/>
            <person name="Alam I."/>
            <person name="Bajic V.B."/>
            <person name="Stingl U."/>
        </authorList>
    </citation>
    <scope>NUCLEOTIDE SEQUENCE [LARGE SCALE GENOMIC DNA]</scope>
    <source>
        <strain evidence="7 8">E1L3A</strain>
    </source>
</reference>
<name>U2ET03_9GAMM</name>
<evidence type="ECO:0000256" key="4">
    <source>
        <dbReference type="ARBA" id="ARBA00022833"/>
    </source>
</evidence>
<keyword evidence="2" id="KW-0479">Metal-binding</keyword>
<dbReference type="Pfam" id="PF24827">
    <property type="entry name" value="AstE_AspA_cat"/>
    <property type="match status" value="1"/>
</dbReference>
<dbReference type="Gene3D" id="3.40.630.10">
    <property type="entry name" value="Zn peptidases"/>
    <property type="match status" value="1"/>
</dbReference>
<dbReference type="CDD" id="cd06251">
    <property type="entry name" value="M14_ASTE_ASPA-like"/>
    <property type="match status" value="1"/>
</dbReference>
<dbReference type="GO" id="GO:0016811">
    <property type="term" value="F:hydrolase activity, acting on carbon-nitrogen (but not peptide) bonds, in linear amides"/>
    <property type="evidence" value="ECO:0007669"/>
    <property type="project" value="InterPro"/>
</dbReference>
<keyword evidence="3" id="KW-0378">Hydrolase</keyword>
<dbReference type="RefSeq" id="WP_006913263.1">
    <property type="nucleotide sequence ID" value="NZ_AFNV02000001.1"/>
</dbReference>
<gene>
    <name evidence="7" type="ORF">SSPSH_000162</name>
</gene>
<comment type="caution">
    <text evidence="7">The sequence shown here is derived from an EMBL/GenBank/DDBJ whole genome shotgun (WGS) entry which is preliminary data.</text>
</comment>
<feature type="region of interest" description="Disordered" evidence="5">
    <location>
        <begin position="340"/>
        <end position="365"/>
    </location>
</feature>
<dbReference type="PANTHER" id="PTHR37326">
    <property type="entry name" value="BLL3975 PROTEIN"/>
    <property type="match status" value="1"/>
</dbReference>
<sequence length="365" mass="39989">MSDDYNEKPAYADAHRSFKPLEIGGQTIEPGTRTSVDLPVADLYTHAKLTMPVNVIRGKRPGPTLFVSAAVHGDELNGVEIIRRLLKLRGLKQLRGTLIAVPIVNVHGFLRHSRYLPDRRDLNRSFPGTSKGSVASRLAKVFVDEILAKADYGIDLHTGAIHRANLPQIRADLSNDETRRLAEAFGCPLLIDAGLREGSLREHANEKGVPLLLYEAGEALRFDEFSIRAGVRGVSGVMRELGMLPKRGKRTPHKSVVALDSNWERAPESGILRSLVELGEYVSKDQTLAYIADPFGETEVAVTSEHAGIVIGRSYLPLAHAGDALYHVARVKGAQKLASRVEAYQSDNEPDDFDDRGESGEPPIV</sequence>
<evidence type="ECO:0000256" key="2">
    <source>
        <dbReference type="ARBA" id="ARBA00022723"/>
    </source>
</evidence>
<evidence type="ECO:0000313" key="7">
    <source>
        <dbReference type="EMBL" id="ERJ20820.1"/>
    </source>
</evidence>
<comment type="cofactor">
    <cofactor evidence="1">
        <name>Zn(2+)</name>
        <dbReference type="ChEBI" id="CHEBI:29105"/>
    </cofactor>
</comment>
<dbReference type="SUPFAM" id="SSF53187">
    <property type="entry name" value="Zn-dependent exopeptidases"/>
    <property type="match status" value="1"/>
</dbReference>
<dbReference type="PIRSF" id="PIRSF039012">
    <property type="entry name" value="ASP"/>
    <property type="match status" value="1"/>
</dbReference>
<dbReference type="InterPro" id="IPR043795">
    <property type="entry name" value="N-alpha-Ac-DABA-like"/>
</dbReference>
<dbReference type="AlphaFoldDB" id="U2ET03"/>
<keyword evidence="8" id="KW-1185">Reference proteome</keyword>
<dbReference type="PANTHER" id="PTHR37326:SF2">
    <property type="entry name" value="SUCCINYLGLUTAMATE DESUCCINYLASE_ASPARTOACYLASE FAMILY PROTEIN"/>
    <property type="match status" value="1"/>
</dbReference>
<dbReference type="eggNOG" id="COG3608">
    <property type="taxonomic scope" value="Bacteria"/>
</dbReference>
<dbReference type="InterPro" id="IPR055438">
    <property type="entry name" value="AstE_AspA_cat"/>
</dbReference>
<evidence type="ECO:0000313" key="8">
    <source>
        <dbReference type="Proteomes" id="UP000006242"/>
    </source>
</evidence>
<dbReference type="EMBL" id="AFNV02000001">
    <property type="protein sequence ID" value="ERJ20820.1"/>
    <property type="molecule type" value="Genomic_DNA"/>
</dbReference>
<keyword evidence="4" id="KW-0862">Zinc</keyword>
<feature type="domain" description="Succinylglutamate desuccinylase/Aspartoacylase catalytic" evidence="6">
    <location>
        <begin position="61"/>
        <end position="240"/>
    </location>
</feature>
<accession>U2ET03</accession>
<organism evidence="7 8">
    <name type="scientific">Salinisphaera shabanensis E1L3A</name>
    <dbReference type="NCBI Taxonomy" id="1033802"/>
    <lineage>
        <taxon>Bacteria</taxon>
        <taxon>Pseudomonadati</taxon>
        <taxon>Pseudomonadota</taxon>
        <taxon>Gammaproteobacteria</taxon>
        <taxon>Salinisphaerales</taxon>
        <taxon>Salinisphaeraceae</taxon>
        <taxon>Salinisphaera</taxon>
    </lineage>
</organism>